<evidence type="ECO:0000256" key="8">
    <source>
        <dbReference type="ARBA" id="ARBA00023136"/>
    </source>
</evidence>
<keyword evidence="6" id="KW-1133">Transmembrane helix</keyword>
<reference evidence="11" key="1">
    <citation type="submission" date="2018-06" db="EMBL/GenBank/DDBJ databases">
        <authorList>
            <person name="Guldener U."/>
        </authorList>
    </citation>
    <scope>NUCLEOTIDE SEQUENCE [LARGE SCALE GENOMIC DNA]</scope>
    <source>
        <strain evidence="11">UTAD17</strain>
    </source>
</reference>
<dbReference type="PANTHER" id="PTHR21304">
    <property type="entry name" value="MICOS COMPLEX SUBUNIT MIC10"/>
    <property type="match status" value="1"/>
</dbReference>
<evidence type="ECO:0000256" key="1">
    <source>
        <dbReference type="ARBA" id="ARBA00002689"/>
    </source>
</evidence>
<evidence type="ECO:0000256" key="6">
    <source>
        <dbReference type="ARBA" id="ARBA00022989"/>
    </source>
</evidence>
<dbReference type="GO" id="GO:0061617">
    <property type="term" value="C:MICOS complex"/>
    <property type="evidence" value="ECO:0007669"/>
    <property type="project" value="UniProtKB-UniRule"/>
</dbReference>
<evidence type="ECO:0000256" key="3">
    <source>
        <dbReference type="ARBA" id="ARBA00006792"/>
    </source>
</evidence>
<comment type="subunit">
    <text evidence="9">Component of the mitochondrial contact site and cristae organizing system (MICOS) complex.</text>
</comment>
<comment type="similarity">
    <text evidence="3 9">Belongs to the MICOS complex subunit Mic10 family.</text>
</comment>
<dbReference type="Proteomes" id="UP000262825">
    <property type="component" value="Unassembled WGS sequence"/>
</dbReference>
<comment type="subcellular location">
    <subcellularLocation>
        <location evidence="2 9">Mitochondrion inner membrane</location>
        <topology evidence="2 9">Single-pass membrane protein</topology>
    </subcellularLocation>
</comment>
<dbReference type="InterPro" id="IPR007512">
    <property type="entry name" value="Mic10"/>
</dbReference>
<evidence type="ECO:0000256" key="2">
    <source>
        <dbReference type="ARBA" id="ARBA00004434"/>
    </source>
</evidence>
<organism evidence="10 11">
    <name type="scientific">Saccharomycodes ludwigii</name>
    <dbReference type="NCBI Taxonomy" id="36035"/>
    <lineage>
        <taxon>Eukaryota</taxon>
        <taxon>Fungi</taxon>
        <taxon>Dikarya</taxon>
        <taxon>Ascomycota</taxon>
        <taxon>Saccharomycotina</taxon>
        <taxon>Saccharomycetes</taxon>
        <taxon>Saccharomycodales</taxon>
        <taxon>Saccharomycodaceae</taxon>
        <taxon>Saccharomycodes</taxon>
    </lineage>
</organism>
<dbReference type="EMBL" id="UFAJ01000060">
    <property type="protein sequence ID" value="SSD58889.1"/>
    <property type="molecule type" value="Genomic_DNA"/>
</dbReference>
<accession>A0A376B2S0</accession>
<keyword evidence="11" id="KW-1185">Reference proteome</keyword>
<dbReference type="PANTHER" id="PTHR21304:SF0">
    <property type="entry name" value="MICOS COMPLEX SUBUNIT MIC10"/>
    <property type="match status" value="1"/>
</dbReference>
<gene>
    <name evidence="10" type="ORF">SCODWIG_00650</name>
</gene>
<evidence type="ECO:0000313" key="11">
    <source>
        <dbReference type="Proteomes" id="UP000262825"/>
    </source>
</evidence>
<evidence type="ECO:0000256" key="7">
    <source>
        <dbReference type="ARBA" id="ARBA00023128"/>
    </source>
</evidence>
<protein>
    <recommendedName>
        <fullName evidence="9">MICOS complex subunit MIC10</fullName>
    </recommendedName>
</protein>
<keyword evidence="4" id="KW-0812">Transmembrane</keyword>
<keyword evidence="7 9" id="KW-0496">Mitochondrion</keyword>
<dbReference type="VEuPathDB" id="FungiDB:SCODWIG_00650"/>
<evidence type="ECO:0000313" key="10">
    <source>
        <dbReference type="EMBL" id="SSD58889.1"/>
    </source>
</evidence>
<proteinExistence type="inferred from homology"/>
<sequence>MLIFKGYNTNIHFYIYINSNISEKKIEEQVTATPSSAILDNRLDVVLSNAVLKIGIGFADGVIASVLFFKRRASPVWIGIGFGLGRGYSEGDAIFRSSAGLRSVKI</sequence>
<evidence type="ECO:0000256" key="4">
    <source>
        <dbReference type="ARBA" id="ARBA00022692"/>
    </source>
</evidence>
<keyword evidence="5 9" id="KW-0999">Mitochondrion inner membrane</keyword>
<name>A0A376B2S0_9ASCO</name>
<dbReference type="Pfam" id="PF04418">
    <property type="entry name" value="DUF543"/>
    <property type="match status" value="1"/>
</dbReference>
<evidence type="ECO:0000256" key="5">
    <source>
        <dbReference type="ARBA" id="ARBA00022792"/>
    </source>
</evidence>
<keyword evidence="8" id="KW-0472">Membrane</keyword>
<comment type="function">
    <text evidence="1 9">Component of the MICOS complex, a large protein complex of the mitochondrial inner membrane that plays crucial roles in the maintenance of crista junctions, inner membrane architecture, and formation of contact sites to the outer membrane.</text>
</comment>
<evidence type="ECO:0000256" key="9">
    <source>
        <dbReference type="RuleBase" id="RU363011"/>
    </source>
</evidence>
<dbReference type="AlphaFoldDB" id="A0A376B2S0"/>